<accession>A0AAD7JF15</accession>
<dbReference type="AlphaFoldDB" id="A0AAD7JF15"/>
<dbReference type="Proteomes" id="UP001215280">
    <property type="component" value="Unassembled WGS sequence"/>
</dbReference>
<sequence length="592" mass="66051">MGNGSRAASSTTNPFINASLSQKQPISEGNRKWGAALSELETLDSLFKAASQRPSDIHLVVTTSSISPLMHKCGPSENVEVERRDLISYLHATALRLRFFLVRGTPGSGKTMLSKQLKKHILWLDSQARVTITGVWRRGDTVQDSLNLSKIDGDPVDLRYKGTHWILFDEAQTTYQDDIIWTTLLKDFDNKFIFLLFASYGSRQRKAADVIGTLNIHPHQQMGLSPTSNGDHGFSHIPGLYFKQEEYESLLNIHPRLELPTLSSDLRQWIIEISNGHIGAIRSLLSAVTAASKAGGTRVTVMTLATFLGSFDGPEDAFQKCSLGSAFDRGLPTIQDLKDVDNAPSVVFCVNLLRSNRPLFFDNEVPANAQQAYKQGWVSFDEVQVQGRDTSVRVDFPSPFHRSRLSYLLIGRRGFPANLGSLSLRDFVHRVVAAFSRNALQLPERRVGTTPKLPAVPEAQYQNEFYRVSYLITGGQGVWLSPEFGTDNGQNKAGRIDFFVGSKHWGIEMLREGDQIEGHVGRFAAGGAYHRWTQTGAITEWVVLDFRMQSEPTKQFPSHPNLIHIVLNRNDGGTYQILDHMLVQLTRGILMA</sequence>
<name>A0AAD7JF15_9AGAR</name>
<gene>
    <name evidence="2" type="ORF">DFH07DRAFT_407810</name>
</gene>
<feature type="region of interest" description="Disordered" evidence="1">
    <location>
        <begin position="1"/>
        <end position="23"/>
    </location>
</feature>
<dbReference type="SUPFAM" id="SSF52540">
    <property type="entry name" value="P-loop containing nucleoside triphosphate hydrolases"/>
    <property type="match status" value="1"/>
</dbReference>
<protein>
    <submittedName>
        <fullName evidence="2">Uncharacterized protein</fullName>
    </submittedName>
</protein>
<proteinExistence type="predicted"/>
<organism evidence="2 3">
    <name type="scientific">Mycena maculata</name>
    <dbReference type="NCBI Taxonomy" id="230809"/>
    <lineage>
        <taxon>Eukaryota</taxon>
        <taxon>Fungi</taxon>
        <taxon>Dikarya</taxon>
        <taxon>Basidiomycota</taxon>
        <taxon>Agaricomycotina</taxon>
        <taxon>Agaricomycetes</taxon>
        <taxon>Agaricomycetidae</taxon>
        <taxon>Agaricales</taxon>
        <taxon>Marasmiineae</taxon>
        <taxon>Mycenaceae</taxon>
        <taxon>Mycena</taxon>
    </lineage>
</organism>
<dbReference type="EMBL" id="JARJLG010000043">
    <property type="protein sequence ID" value="KAJ7762327.1"/>
    <property type="molecule type" value="Genomic_DNA"/>
</dbReference>
<evidence type="ECO:0000313" key="3">
    <source>
        <dbReference type="Proteomes" id="UP001215280"/>
    </source>
</evidence>
<evidence type="ECO:0000313" key="2">
    <source>
        <dbReference type="EMBL" id="KAJ7762327.1"/>
    </source>
</evidence>
<reference evidence="2" key="1">
    <citation type="submission" date="2023-03" db="EMBL/GenBank/DDBJ databases">
        <title>Massive genome expansion in bonnet fungi (Mycena s.s.) driven by repeated elements and novel gene families across ecological guilds.</title>
        <authorList>
            <consortium name="Lawrence Berkeley National Laboratory"/>
            <person name="Harder C.B."/>
            <person name="Miyauchi S."/>
            <person name="Viragh M."/>
            <person name="Kuo A."/>
            <person name="Thoen E."/>
            <person name="Andreopoulos B."/>
            <person name="Lu D."/>
            <person name="Skrede I."/>
            <person name="Drula E."/>
            <person name="Henrissat B."/>
            <person name="Morin E."/>
            <person name="Kohler A."/>
            <person name="Barry K."/>
            <person name="LaButti K."/>
            <person name="Morin E."/>
            <person name="Salamov A."/>
            <person name="Lipzen A."/>
            <person name="Mereny Z."/>
            <person name="Hegedus B."/>
            <person name="Baldrian P."/>
            <person name="Stursova M."/>
            <person name="Weitz H."/>
            <person name="Taylor A."/>
            <person name="Grigoriev I.V."/>
            <person name="Nagy L.G."/>
            <person name="Martin F."/>
            <person name="Kauserud H."/>
        </authorList>
    </citation>
    <scope>NUCLEOTIDE SEQUENCE</scope>
    <source>
        <strain evidence="2">CBHHK188m</strain>
    </source>
</reference>
<evidence type="ECO:0000256" key="1">
    <source>
        <dbReference type="SAM" id="MobiDB-lite"/>
    </source>
</evidence>
<keyword evidence="3" id="KW-1185">Reference proteome</keyword>
<comment type="caution">
    <text evidence="2">The sequence shown here is derived from an EMBL/GenBank/DDBJ whole genome shotgun (WGS) entry which is preliminary data.</text>
</comment>
<dbReference type="InterPro" id="IPR027417">
    <property type="entry name" value="P-loop_NTPase"/>
</dbReference>